<keyword evidence="4 8" id="KW-0812">Transmembrane</keyword>
<feature type="domain" description="TonB-dependent receptor-like beta-barrel" evidence="11">
    <location>
        <begin position="445"/>
        <end position="815"/>
    </location>
</feature>
<keyword evidence="2 8" id="KW-0813">Transport</keyword>
<evidence type="ECO:0000256" key="6">
    <source>
        <dbReference type="ARBA" id="ARBA00023136"/>
    </source>
</evidence>
<dbReference type="SUPFAM" id="SSF49464">
    <property type="entry name" value="Carboxypeptidase regulatory domain-like"/>
    <property type="match status" value="1"/>
</dbReference>
<dbReference type="Gene3D" id="2.170.130.10">
    <property type="entry name" value="TonB-dependent receptor, plug domain"/>
    <property type="match status" value="1"/>
</dbReference>
<sequence length="1058" mass="114293">MKKVLIALSLMVAFSLQIYAQTTNVTGTVTDAGDGFPIPGVSVFVKGTTIGTVTMPDGTFNLAVPNDATTLVFSFVGMTTQELAFTGQTTINVSLQSEAVDVDEVVVTALGIKRERKALGYAVQDVSSESLTRTGNSNVMTSMQGKVAGVDIKPSSGMPGASSQIQIRGARSFTGNNTPLYVVDGQPIASTAPFSTGNSVTGSDISNRAVDINPADIESINILKGQAAAALYGIRASNGVVIITTKSGAGAKAGKPIVNISHTSSFDQVSRTPDFQQTYAQGSGGVFNPNTSMSWGPKITDLPNDPNYGGNGVDGKDGLYRVPQLEKAGMDPWVKPAAYNNYDSYFGTGYTSTTNISVTQNIEGGGNFAVSMGNTDQTGIAPNTGMERWNARANANKDLNDNFKVGFSANYVKLDIDKLSAGNDASLAGVYAAPASYDLTGIPYHVPGSPFEQIYYRGLTFDNPYWVEKNNTFNEKTERFFGNANVSYNASLGGGANLVIKYQLGADTYTTHYQDIFGFGSKGGSGKIDNYGVTSTNYNSLLTANLDWNFGEDFNLNLTVGNEVNHTDEKTYSQGGLDFNNGGWNHINNTVTQSLNETQWRDRTIGYFGSANLSYRSMLFLTVTGRNDVVSTMPSANRSFFYPSVGLGFVASELDALKGLPWLSFAKIRGSYAEVGQAGRYIQDYYAKPTYGGSWWNNEPIVYPLGNGTSSFAPNSTLYDPNLKPQNTQSYEFGLELKFFNNRLGVDYTFSKQNVKDQIFPVPLAGSTGLSSLVTNGGSISTDVHEAVIYATPIRINDFYWEMQFNYTYMKNVVDELADGVNSIFLGGYVTPQVRAGIGDTFPVIYGTSFLRDDNGNIVVNDAPGTSTHGMPKVGTDKVIGSVAPDFILGHTSTFGYKAFSLSAVLEWKEGGEMYSGSNGLLDLYGMSARTEDRTSTFIYPGVKPDGTPNDIVRGGEGDEGAYQTLWSSVLGDIDEHYIHDNSFVKLREISLRYKHPKKIYKSLEVGVNVFARNLLLWTALENFDPESSQGNNNMAGGFERFSMPQTTSYGFGLDITF</sequence>
<dbReference type="NCBIfam" id="TIGR04057">
    <property type="entry name" value="SusC_RagA_signa"/>
    <property type="match status" value="1"/>
</dbReference>
<name>A0ABS5KDR8_9BACT</name>
<proteinExistence type="inferred from homology"/>
<dbReference type="Proteomes" id="UP000721861">
    <property type="component" value="Unassembled WGS sequence"/>
</dbReference>
<comment type="subcellular location">
    <subcellularLocation>
        <location evidence="1 8">Cell outer membrane</location>
        <topology evidence="1 8">Multi-pass membrane protein</topology>
    </subcellularLocation>
</comment>
<evidence type="ECO:0000256" key="3">
    <source>
        <dbReference type="ARBA" id="ARBA00022452"/>
    </source>
</evidence>
<dbReference type="InterPro" id="IPR023997">
    <property type="entry name" value="TonB-dep_OMP_SusC/RagA_CS"/>
</dbReference>
<dbReference type="InterPro" id="IPR012910">
    <property type="entry name" value="Plug_dom"/>
</dbReference>
<keyword evidence="14" id="KW-1185">Reference proteome</keyword>
<feature type="chain" id="PRO_5045364150" evidence="10">
    <location>
        <begin position="21"/>
        <end position="1058"/>
    </location>
</feature>
<keyword evidence="5 9" id="KW-0798">TonB box</keyword>
<evidence type="ECO:0000256" key="9">
    <source>
        <dbReference type="RuleBase" id="RU003357"/>
    </source>
</evidence>
<evidence type="ECO:0000256" key="1">
    <source>
        <dbReference type="ARBA" id="ARBA00004571"/>
    </source>
</evidence>
<protein>
    <submittedName>
        <fullName evidence="13">SusC/RagA family TonB-linked outer membrane protein</fullName>
    </submittedName>
</protein>
<dbReference type="PROSITE" id="PS52016">
    <property type="entry name" value="TONB_DEPENDENT_REC_3"/>
    <property type="match status" value="1"/>
</dbReference>
<dbReference type="Pfam" id="PF00593">
    <property type="entry name" value="TonB_dep_Rec_b-barrel"/>
    <property type="match status" value="1"/>
</dbReference>
<evidence type="ECO:0000259" key="11">
    <source>
        <dbReference type="Pfam" id="PF00593"/>
    </source>
</evidence>
<comment type="similarity">
    <text evidence="8 9">Belongs to the TonB-dependent receptor family.</text>
</comment>
<evidence type="ECO:0000256" key="4">
    <source>
        <dbReference type="ARBA" id="ARBA00022692"/>
    </source>
</evidence>
<evidence type="ECO:0000256" key="2">
    <source>
        <dbReference type="ARBA" id="ARBA00022448"/>
    </source>
</evidence>
<gene>
    <name evidence="13" type="ORF">KEM09_17070</name>
</gene>
<dbReference type="InterPro" id="IPR023996">
    <property type="entry name" value="TonB-dep_OMP_SusC/RagA"/>
</dbReference>
<keyword evidence="3 8" id="KW-1134">Transmembrane beta strand</keyword>
<keyword evidence="10" id="KW-0732">Signal</keyword>
<dbReference type="Pfam" id="PF07715">
    <property type="entry name" value="Plug"/>
    <property type="match status" value="1"/>
</dbReference>
<evidence type="ECO:0000256" key="10">
    <source>
        <dbReference type="SAM" id="SignalP"/>
    </source>
</evidence>
<evidence type="ECO:0000313" key="14">
    <source>
        <dbReference type="Proteomes" id="UP000721861"/>
    </source>
</evidence>
<dbReference type="InterPro" id="IPR008969">
    <property type="entry name" value="CarboxyPept-like_regulatory"/>
</dbReference>
<organism evidence="13 14">
    <name type="scientific">Carboxylicivirga mesophila</name>
    <dbReference type="NCBI Taxonomy" id="1166478"/>
    <lineage>
        <taxon>Bacteria</taxon>
        <taxon>Pseudomonadati</taxon>
        <taxon>Bacteroidota</taxon>
        <taxon>Bacteroidia</taxon>
        <taxon>Marinilabiliales</taxon>
        <taxon>Marinilabiliaceae</taxon>
        <taxon>Carboxylicivirga</taxon>
    </lineage>
</organism>
<feature type="domain" description="TonB-dependent receptor plug" evidence="12">
    <location>
        <begin position="119"/>
        <end position="240"/>
    </location>
</feature>
<evidence type="ECO:0000256" key="5">
    <source>
        <dbReference type="ARBA" id="ARBA00023077"/>
    </source>
</evidence>
<dbReference type="InterPro" id="IPR039426">
    <property type="entry name" value="TonB-dep_rcpt-like"/>
</dbReference>
<keyword evidence="7 8" id="KW-0998">Cell outer membrane</keyword>
<dbReference type="RefSeq" id="WP_212230129.1">
    <property type="nucleotide sequence ID" value="NZ_JAGUCN010000022.1"/>
</dbReference>
<dbReference type="Gene3D" id="2.60.40.1120">
    <property type="entry name" value="Carboxypeptidase-like, regulatory domain"/>
    <property type="match status" value="1"/>
</dbReference>
<dbReference type="SUPFAM" id="SSF56935">
    <property type="entry name" value="Porins"/>
    <property type="match status" value="1"/>
</dbReference>
<dbReference type="Gene3D" id="2.40.170.20">
    <property type="entry name" value="TonB-dependent receptor, beta-barrel domain"/>
    <property type="match status" value="1"/>
</dbReference>
<dbReference type="Pfam" id="PF13715">
    <property type="entry name" value="CarbopepD_reg_2"/>
    <property type="match status" value="1"/>
</dbReference>
<dbReference type="EMBL" id="JAGUCN010000022">
    <property type="protein sequence ID" value="MBS2213131.1"/>
    <property type="molecule type" value="Genomic_DNA"/>
</dbReference>
<reference evidence="13 14" key="1">
    <citation type="journal article" date="2014" name="Int. J. Syst. Evol. Microbiol.">
        <title>Carboxylicivirga gen. nov. in the family Marinilabiliaceae with two novel species, Carboxylicivirga mesophila sp. nov. and Carboxylicivirga taeanensis sp. nov., and reclassification of Cytophaga fermentans as Saccharicrinis fermentans gen. nov., comb. nov.</title>
        <authorList>
            <person name="Yang S.H."/>
            <person name="Seo H.S."/>
            <person name="Woo J.H."/>
            <person name="Oh H.M."/>
            <person name="Jang H."/>
            <person name="Lee J.H."/>
            <person name="Kim S.J."/>
            <person name="Kwon K.K."/>
        </authorList>
    </citation>
    <scope>NUCLEOTIDE SEQUENCE [LARGE SCALE GENOMIC DNA]</scope>
    <source>
        <strain evidence="13 14">JCM 18290</strain>
    </source>
</reference>
<evidence type="ECO:0000256" key="8">
    <source>
        <dbReference type="PROSITE-ProRule" id="PRU01360"/>
    </source>
</evidence>
<evidence type="ECO:0000259" key="12">
    <source>
        <dbReference type="Pfam" id="PF07715"/>
    </source>
</evidence>
<dbReference type="InterPro" id="IPR037066">
    <property type="entry name" value="Plug_dom_sf"/>
</dbReference>
<accession>A0ABS5KDR8</accession>
<comment type="caution">
    <text evidence="13">The sequence shown here is derived from an EMBL/GenBank/DDBJ whole genome shotgun (WGS) entry which is preliminary data.</text>
</comment>
<dbReference type="InterPro" id="IPR000531">
    <property type="entry name" value="Beta-barrel_TonB"/>
</dbReference>
<evidence type="ECO:0000256" key="7">
    <source>
        <dbReference type="ARBA" id="ARBA00023237"/>
    </source>
</evidence>
<evidence type="ECO:0000313" key="13">
    <source>
        <dbReference type="EMBL" id="MBS2213131.1"/>
    </source>
</evidence>
<feature type="signal peptide" evidence="10">
    <location>
        <begin position="1"/>
        <end position="20"/>
    </location>
</feature>
<dbReference type="NCBIfam" id="TIGR04056">
    <property type="entry name" value="OMP_RagA_SusC"/>
    <property type="match status" value="1"/>
</dbReference>
<dbReference type="InterPro" id="IPR036942">
    <property type="entry name" value="Beta-barrel_TonB_sf"/>
</dbReference>
<keyword evidence="6 8" id="KW-0472">Membrane</keyword>